<dbReference type="AlphaFoldDB" id="A0A146LMP0"/>
<sequence length="131" mass="14535">MHVRRKYVATIRIPHRLVHIAPPGVVEGAYPCERSLPAGPTVLRIFLEGVGYRGESSWGFRGGDSRILFVPDAGGSASVLRGEVGRGVVGSGYRWSPGRHKHHRKPTRVRSDTPGIRTHRDSRYNVDTDSR</sequence>
<organism evidence="2">
    <name type="scientific">Lygus hesperus</name>
    <name type="common">Western plant bug</name>
    <dbReference type="NCBI Taxonomy" id="30085"/>
    <lineage>
        <taxon>Eukaryota</taxon>
        <taxon>Metazoa</taxon>
        <taxon>Ecdysozoa</taxon>
        <taxon>Arthropoda</taxon>
        <taxon>Hexapoda</taxon>
        <taxon>Insecta</taxon>
        <taxon>Pterygota</taxon>
        <taxon>Neoptera</taxon>
        <taxon>Paraneoptera</taxon>
        <taxon>Hemiptera</taxon>
        <taxon>Heteroptera</taxon>
        <taxon>Panheteroptera</taxon>
        <taxon>Cimicomorpha</taxon>
        <taxon>Miridae</taxon>
        <taxon>Mirini</taxon>
        <taxon>Lygus</taxon>
    </lineage>
</organism>
<dbReference type="EMBL" id="GDHC01010979">
    <property type="protein sequence ID" value="JAQ07650.1"/>
    <property type="molecule type" value="Transcribed_RNA"/>
</dbReference>
<protein>
    <submittedName>
        <fullName evidence="2">Uncharacterized protein</fullName>
    </submittedName>
</protein>
<feature type="compositionally biased region" description="Basic residues" evidence="1">
    <location>
        <begin position="97"/>
        <end position="108"/>
    </location>
</feature>
<evidence type="ECO:0000313" key="2">
    <source>
        <dbReference type="EMBL" id="JAQ07650.1"/>
    </source>
</evidence>
<feature type="region of interest" description="Disordered" evidence="1">
    <location>
        <begin position="92"/>
        <end position="131"/>
    </location>
</feature>
<proteinExistence type="predicted"/>
<name>A0A146LMP0_LYGHE</name>
<reference evidence="2" key="1">
    <citation type="journal article" date="2016" name="Gigascience">
        <title>De novo construction of an expanded transcriptome assembly for the western tarnished plant bug, Lygus hesperus.</title>
        <authorList>
            <person name="Tassone E.E."/>
            <person name="Geib S.M."/>
            <person name="Hall B."/>
            <person name="Fabrick J.A."/>
            <person name="Brent C.S."/>
            <person name="Hull J.J."/>
        </authorList>
    </citation>
    <scope>NUCLEOTIDE SEQUENCE</scope>
</reference>
<evidence type="ECO:0000256" key="1">
    <source>
        <dbReference type="SAM" id="MobiDB-lite"/>
    </source>
</evidence>
<gene>
    <name evidence="2" type="ORF">g.25178</name>
</gene>
<feature type="compositionally biased region" description="Basic and acidic residues" evidence="1">
    <location>
        <begin position="118"/>
        <end position="131"/>
    </location>
</feature>
<accession>A0A146LMP0</accession>